<proteinExistence type="predicted"/>
<sequence length="410" mass="47889">MDKMINKLNVQAQSMGKYIQDVWIIALLLVIFHHDTTFELPFLWIILQIIIAICMQIIMSRIGPNPIIPFIVPTVILLLLFLFNCPLWLFIISAGFSIWRIQVRFNKIQDEQTVESNYNLNFFLIFLAVHFVCFIIGVENYIFPLYSVVISGIIFPIAMRLYAVWVSTNKQNSASMSQVIGGFLLGLFSIVSLSTVLYFTFPFIRKGLDVLFGKVMSIAIIPFMPLLEYLDKLLSRLEIKVPKESERIQSEEQTELEPNEIVSEGIGNGFPFELIFIAIVVIIIIFFIRFLLKNKPDTLSADSSVIHYINKEIEEDKEKKRLNGQLSLYQVDTSLLREKYKEFEIEASMYEYDRTKSETVREWFGRMEWAVIDEFFQVYEEVRYGGRAIQTEKAEFFLSNLEKIKTKYFF</sequence>
<evidence type="ECO:0000256" key="1">
    <source>
        <dbReference type="SAM" id="Phobius"/>
    </source>
</evidence>
<feature type="transmembrane region" description="Helical" evidence="1">
    <location>
        <begin position="274"/>
        <end position="292"/>
    </location>
</feature>
<feature type="transmembrane region" description="Helical" evidence="1">
    <location>
        <begin position="70"/>
        <end position="98"/>
    </location>
</feature>
<protein>
    <recommendedName>
        <fullName evidence="4">DUF4129 domain-containing protein</fullName>
    </recommendedName>
</protein>
<evidence type="ECO:0000313" key="2">
    <source>
        <dbReference type="EMBL" id="MCZ8532971.1"/>
    </source>
</evidence>
<feature type="transmembrane region" description="Helical" evidence="1">
    <location>
        <begin position="40"/>
        <end position="58"/>
    </location>
</feature>
<keyword evidence="1" id="KW-0812">Transmembrane</keyword>
<organism evidence="2 3">
    <name type="scientific">Psychrobacillus psychrodurans</name>
    <dbReference type="NCBI Taxonomy" id="126157"/>
    <lineage>
        <taxon>Bacteria</taxon>
        <taxon>Bacillati</taxon>
        <taxon>Bacillota</taxon>
        <taxon>Bacilli</taxon>
        <taxon>Bacillales</taxon>
        <taxon>Bacillaceae</taxon>
        <taxon>Psychrobacillus</taxon>
    </lineage>
</organism>
<keyword evidence="3" id="KW-1185">Reference proteome</keyword>
<dbReference type="Proteomes" id="UP001152172">
    <property type="component" value="Unassembled WGS sequence"/>
</dbReference>
<keyword evidence="1" id="KW-1133">Transmembrane helix</keyword>
<feature type="transmembrane region" description="Helical" evidence="1">
    <location>
        <begin position="179"/>
        <end position="201"/>
    </location>
</feature>
<accession>A0A9X3LAB7</accession>
<evidence type="ECO:0008006" key="4">
    <source>
        <dbReference type="Google" id="ProtNLM"/>
    </source>
</evidence>
<name>A0A9X3LAB7_9BACI</name>
<dbReference type="AlphaFoldDB" id="A0A9X3LAB7"/>
<evidence type="ECO:0000313" key="3">
    <source>
        <dbReference type="Proteomes" id="UP001152172"/>
    </source>
</evidence>
<reference evidence="2" key="1">
    <citation type="submission" date="2022-05" db="EMBL/GenBank/DDBJ databases">
        <authorList>
            <person name="Colautti A."/>
            <person name="Iacumin L."/>
        </authorList>
    </citation>
    <scope>NUCLEOTIDE SEQUENCE</scope>
    <source>
        <strain evidence="2">DSM 30747</strain>
    </source>
</reference>
<feature type="transmembrane region" description="Helical" evidence="1">
    <location>
        <begin position="145"/>
        <end position="167"/>
    </location>
</feature>
<feature type="transmembrane region" description="Helical" evidence="1">
    <location>
        <begin position="118"/>
        <end position="138"/>
    </location>
</feature>
<gene>
    <name evidence="2" type="ORF">M9R61_06340</name>
</gene>
<dbReference type="RefSeq" id="WP_269921427.1">
    <property type="nucleotide sequence ID" value="NZ_JAMKBI010000003.1"/>
</dbReference>
<keyword evidence="1" id="KW-0472">Membrane</keyword>
<dbReference type="EMBL" id="JAMKBI010000003">
    <property type="protein sequence ID" value="MCZ8532971.1"/>
    <property type="molecule type" value="Genomic_DNA"/>
</dbReference>
<comment type="caution">
    <text evidence="2">The sequence shown here is derived from an EMBL/GenBank/DDBJ whole genome shotgun (WGS) entry which is preliminary data.</text>
</comment>